<sequence>MACSQALSQGVYPSDECYSPWEGSLKGSPRQEIPTFNLHTTSISTVYQSDNEDTLKGPSEDGSGTSHAVGTPVDTAGICITRSFNGTLTESGMTLEACMCRVENGVKTNDLLNRSIQEFCNIGFEYVDRLQGLVDRMNLTFPGESSGAVASIDAFKSYIGKLVENQRDFLDAVSHECIIPEQCSEACAEIKRDIEHSRLKYAENEAERASLAASVEDLYMQSKSAVSMCSEAFHEPPLVKTRLHGALVPIFLKFMHKNRELADMSSNQSRLEFDTETERLKNSLRGVDHERIIALRDCLSKFMVYETARVRNTQYDMSTLVNALNILEPEDEWSAFEAGGHLEVDTSTSNSLTHTTRHYTSYLTSAIPEVFRNYAISRLTLSAPKERVIQRVERTLSKYVDAVWDDNPASISVKDFVGEMQSSLVRQIFCNMVTAYSLRSNRLKSISALRLLSRMIAALLSFSQRQRDAWSGYSVLRVSDFIHIVNEGQGDTSERCSLRMLIHGHEYWSSIPFWEECLLIVIAQDLKVLFEEGRGHELLQPATKQLKDFRKWMLGFGINQVETQALIARVCGQMGLPEDYARLLLDSSDA</sequence>
<evidence type="ECO:0000313" key="3">
    <source>
        <dbReference type="Proteomes" id="UP001195914"/>
    </source>
</evidence>
<gene>
    <name evidence="2" type="ORF">X943_002423</name>
</gene>
<evidence type="ECO:0000313" key="2">
    <source>
        <dbReference type="EMBL" id="KAK1933155.1"/>
    </source>
</evidence>
<dbReference type="InterPro" id="IPR027267">
    <property type="entry name" value="AH/BAR_dom_sf"/>
</dbReference>
<dbReference type="AlphaFoldDB" id="A0AAD9LEA6"/>
<reference evidence="2" key="2">
    <citation type="submission" date="2021-05" db="EMBL/GenBank/DDBJ databases">
        <authorList>
            <person name="Pain A."/>
        </authorList>
    </citation>
    <scope>NUCLEOTIDE SEQUENCE</scope>
    <source>
        <strain evidence="2">1802A</strain>
    </source>
</reference>
<proteinExistence type="predicted"/>
<reference evidence="2" key="1">
    <citation type="journal article" date="2014" name="Nucleic Acids Res.">
        <title>The evolutionary dynamics of variant antigen genes in Babesia reveal a history of genomic innovation underlying host-parasite interaction.</title>
        <authorList>
            <person name="Jackson A.P."/>
            <person name="Otto T.D."/>
            <person name="Darby A."/>
            <person name="Ramaprasad A."/>
            <person name="Xia D."/>
            <person name="Echaide I.E."/>
            <person name="Farber M."/>
            <person name="Gahlot S."/>
            <person name="Gamble J."/>
            <person name="Gupta D."/>
            <person name="Gupta Y."/>
            <person name="Jackson L."/>
            <person name="Malandrin L."/>
            <person name="Malas T.B."/>
            <person name="Moussa E."/>
            <person name="Nair M."/>
            <person name="Reid A.J."/>
            <person name="Sanders M."/>
            <person name="Sharma J."/>
            <person name="Tracey A."/>
            <person name="Quail M.A."/>
            <person name="Weir W."/>
            <person name="Wastling J.M."/>
            <person name="Hall N."/>
            <person name="Willadsen P."/>
            <person name="Lingelbach K."/>
            <person name="Shiels B."/>
            <person name="Tait A."/>
            <person name="Berriman M."/>
            <person name="Allred D.R."/>
            <person name="Pain A."/>
        </authorList>
    </citation>
    <scope>NUCLEOTIDE SEQUENCE</scope>
    <source>
        <strain evidence="2">1802A</strain>
    </source>
</reference>
<feature type="region of interest" description="Disordered" evidence="1">
    <location>
        <begin position="50"/>
        <end position="69"/>
    </location>
</feature>
<dbReference type="Proteomes" id="UP001195914">
    <property type="component" value="Unassembled WGS sequence"/>
</dbReference>
<comment type="caution">
    <text evidence="2">The sequence shown here is derived from an EMBL/GenBank/DDBJ whole genome shotgun (WGS) entry which is preliminary data.</text>
</comment>
<organism evidence="2 3">
    <name type="scientific">Babesia divergens</name>
    <dbReference type="NCBI Taxonomy" id="32595"/>
    <lineage>
        <taxon>Eukaryota</taxon>
        <taxon>Sar</taxon>
        <taxon>Alveolata</taxon>
        <taxon>Apicomplexa</taxon>
        <taxon>Aconoidasida</taxon>
        <taxon>Piroplasmida</taxon>
        <taxon>Babesiidae</taxon>
        <taxon>Babesia</taxon>
    </lineage>
</organism>
<name>A0AAD9LEA6_BABDI</name>
<evidence type="ECO:0000256" key="1">
    <source>
        <dbReference type="SAM" id="MobiDB-lite"/>
    </source>
</evidence>
<keyword evidence="3" id="KW-1185">Reference proteome</keyword>
<accession>A0AAD9LEA6</accession>
<protein>
    <submittedName>
        <fullName evidence="2">Uncharacterized protein</fullName>
    </submittedName>
</protein>
<dbReference type="EMBL" id="JAHBMH010000073">
    <property type="protein sequence ID" value="KAK1933155.1"/>
    <property type="molecule type" value="Genomic_DNA"/>
</dbReference>
<dbReference type="Gene3D" id="1.20.1270.60">
    <property type="entry name" value="Arfaptin homology (AH) domain/BAR domain"/>
    <property type="match status" value="1"/>
</dbReference>